<accession>A0A482Z6S4</accession>
<dbReference type="Pfam" id="PF15430">
    <property type="entry name" value="SVWC"/>
    <property type="match status" value="1"/>
</dbReference>
<dbReference type="SMART" id="SM01318">
    <property type="entry name" value="SVWC"/>
    <property type="match status" value="1"/>
</dbReference>
<comment type="subcellular location">
    <subcellularLocation>
        <location evidence="1">Secreted</location>
    </subcellularLocation>
</comment>
<evidence type="ECO:0000313" key="5">
    <source>
        <dbReference type="EMBL" id="SMD29064.1"/>
    </source>
</evidence>
<feature type="domain" description="Single" evidence="4">
    <location>
        <begin position="36"/>
        <end position="97"/>
    </location>
</feature>
<name>A0A482Z6S4_9ARAC</name>
<dbReference type="EMBL" id="HAGL01000037">
    <property type="protein sequence ID" value="SMD29064.1"/>
    <property type="molecule type" value="Transcribed_RNA"/>
</dbReference>
<evidence type="ECO:0000256" key="2">
    <source>
        <dbReference type="ARBA" id="ARBA00022525"/>
    </source>
</evidence>
<dbReference type="AlphaFoldDB" id="A0A482Z6S4"/>
<proteinExistence type="predicted"/>
<organism evidence="5">
    <name type="scientific">Phidippus regius</name>
    <dbReference type="NCBI Taxonomy" id="1905328"/>
    <lineage>
        <taxon>Eukaryota</taxon>
        <taxon>Metazoa</taxon>
        <taxon>Ecdysozoa</taxon>
        <taxon>Arthropoda</taxon>
        <taxon>Chelicerata</taxon>
        <taxon>Arachnida</taxon>
        <taxon>Araneae</taxon>
        <taxon>Araneomorphae</taxon>
        <taxon>Entelegynae</taxon>
        <taxon>Dionycha</taxon>
        <taxon>Salticidae</taxon>
        <taxon>Salticinae</taxon>
        <taxon>Salticoida</taxon>
        <taxon>Dendryphantini</taxon>
        <taxon>Phidippus</taxon>
    </lineage>
</organism>
<dbReference type="InterPro" id="IPR029277">
    <property type="entry name" value="SVWC_dom"/>
</dbReference>
<dbReference type="GO" id="GO:0005576">
    <property type="term" value="C:extracellular region"/>
    <property type="evidence" value="ECO:0007669"/>
    <property type="project" value="UniProtKB-SubCell"/>
</dbReference>
<evidence type="ECO:0000256" key="1">
    <source>
        <dbReference type="ARBA" id="ARBA00004613"/>
    </source>
</evidence>
<reference evidence="5" key="2">
    <citation type="submission" date="2019-03" db="EMBL/GenBank/DDBJ databases">
        <title>Unravelling the molecular evolution of spider venoms.</title>
        <authorList>
            <person name="Pineda S."/>
        </authorList>
    </citation>
    <scope>NUCLEOTIDE SEQUENCE</scope>
</reference>
<protein>
    <submittedName>
        <fullName evidence="5">U4-Saltitoxin-Pre1b_1</fullName>
    </submittedName>
</protein>
<evidence type="ECO:0000256" key="3">
    <source>
        <dbReference type="SAM" id="SignalP"/>
    </source>
</evidence>
<evidence type="ECO:0000259" key="4">
    <source>
        <dbReference type="SMART" id="SM01318"/>
    </source>
</evidence>
<feature type="signal peptide" evidence="3">
    <location>
        <begin position="1"/>
        <end position="22"/>
    </location>
</feature>
<feature type="chain" id="PRO_5019826482" evidence="3">
    <location>
        <begin position="23"/>
        <end position="100"/>
    </location>
</feature>
<keyword evidence="3" id="KW-0732">Signal</keyword>
<reference evidence="5" key="1">
    <citation type="submission" date="2017-03" db="EMBL/GenBank/DDBJ databases">
        <authorList>
            <person name="Braembl D."/>
        </authorList>
    </citation>
    <scope>NUCLEOTIDE SEQUENCE</scope>
</reference>
<keyword evidence="2" id="KW-0964">Secreted</keyword>
<sequence length="100" mass="10777">MSSAAQIILLLGITLLCFQAYGYTYTGQTDTKNGYCEGSFGRIAVGEVGYDKDECEKILCHHGMKEVHGCGVVFVPPDCELVSGEGNYPDCCPMPKCPSD</sequence>